<dbReference type="PANTHER" id="PTHR47505:SF1">
    <property type="entry name" value="DNA UTILIZATION PROTEIN YHGH"/>
    <property type="match status" value="1"/>
</dbReference>
<organism evidence="3 4">
    <name type="scientific">Ehrlichia sennetsu (strain ATCC VR-367 / Miyayama)</name>
    <name type="common">Neorickettsia sennetsu</name>
    <dbReference type="NCBI Taxonomy" id="222891"/>
    <lineage>
        <taxon>Bacteria</taxon>
        <taxon>Pseudomonadati</taxon>
        <taxon>Pseudomonadota</taxon>
        <taxon>Alphaproteobacteria</taxon>
        <taxon>Rickettsiales</taxon>
        <taxon>Anaplasmataceae</taxon>
        <taxon>Ehrlichia</taxon>
    </lineage>
</organism>
<feature type="domain" description="Phosphoribosyltransferase" evidence="2">
    <location>
        <begin position="176"/>
        <end position="264"/>
    </location>
</feature>
<comment type="similarity">
    <text evidence="1">Belongs to the ComF/GntX family.</text>
</comment>
<evidence type="ECO:0000313" key="3">
    <source>
        <dbReference type="EMBL" id="ABD46271.1"/>
    </source>
</evidence>
<dbReference type="PANTHER" id="PTHR47505">
    <property type="entry name" value="DNA UTILIZATION PROTEIN YHGH"/>
    <property type="match status" value="1"/>
</dbReference>
<accession>Q2GDZ4</accession>
<dbReference type="OrthoDB" id="9779910at2"/>
<sequence length="270" mass="31034">MKLFSERFLVLLSNLYKNRRFIFKQNSFSKTLRLIKSTFKSFLTFLFPDCCIICSSEEELVEHCMCKPCRNEVHLLKDHLHCYCCGKKMKTSNLCITCAASKPKFNEAKAVFVYNAYVSVFMQKIKFHDGTFITKSLAKMILGHFKEDLEKCDFIIPVPIHRVRLFRRQYNQVALIAMQLAKLIHVKVRLDVLHKIKNTPSQLNLSTHQRKTSLQDVFTVGNQAGIKDASIILLDDVITTGTTVSRCADALSKYNPKKIVVIAIARSILY</sequence>
<dbReference type="AlphaFoldDB" id="Q2GDZ4"/>
<dbReference type="InterPro" id="IPR000836">
    <property type="entry name" value="PRTase_dom"/>
</dbReference>
<gene>
    <name evidence="3" type="ordered locus">NSE_0416</name>
</gene>
<dbReference type="CDD" id="cd06223">
    <property type="entry name" value="PRTases_typeI"/>
    <property type="match status" value="1"/>
</dbReference>
<dbReference type="Proteomes" id="UP000001942">
    <property type="component" value="Chromosome"/>
</dbReference>
<dbReference type="HOGENOM" id="CLU_054549_1_1_5"/>
<keyword evidence="4" id="KW-1185">Reference proteome</keyword>
<dbReference type="Pfam" id="PF00156">
    <property type="entry name" value="Pribosyltran"/>
    <property type="match status" value="1"/>
</dbReference>
<protein>
    <submittedName>
        <fullName evidence="3">Competence protein F</fullName>
    </submittedName>
</protein>
<dbReference type="InterPro" id="IPR029057">
    <property type="entry name" value="PRTase-like"/>
</dbReference>
<reference evidence="3 4" key="1">
    <citation type="journal article" date="2006" name="PLoS Genet.">
        <title>Comparative genomics of emerging human ehrlichiosis agents.</title>
        <authorList>
            <person name="Dunning Hotopp J.C."/>
            <person name="Lin M."/>
            <person name="Madupu R."/>
            <person name="Crabtree J."/>
            <person name="Angiuoli S.V."/>
            <person name="Eisen J.A."/>
            <person name="Seshadri R."/>
            <person name="Ren Q."/>
            <person name="Wu M."/>
            <person name="Utterback T.R."/>
            <person name="Smith S."/>
            <person name="Lewis M."/>
            <person name="Khouri H."/>
            <person name="Zhang C."/>
            <person name="Niu H."/>
            <person name="Lin Q."/>
            <person name="Ohashi N."/>
            <person name="Zhi N."/>
            <person name="Nelson W."/>
            <person name="Brinkac L.M."/>
            <person name="Dodson R.J."/>
            <person name="Rosovitz M.J."/>
            <person name="Sundaram J."/>
            <person name="Daugherty S.C."/>
            <person name="Davidsen T."/>
            <person name="Durkin A.S."/>
            <person name="Gwinn M."/>
            <person name="Haft D.H."/>
            <person name="Selengut J.D."/>
            <person name="Sullivan S.A."/>
            <person name="Zafar N."/>
            <person name="Zhou L."/>
            <person name="Benahmed F."/>
            <person name="Forberger H."/>
            <person name="Halpin R."/>
            <person name="Mulligan S."/>
            <person name="Robinson J."/>
            <person name="White O."/>
            <person name="Rikihisa Y."/>
            <person name="Tettelin H."/>
        </authorList>
    </citation>
    <scope>NUCLEOTIDE SEQUENCE [LARGE SCALE GENOMIC DNA]</scope>
    <source>
        <strain evidence="4">ATCC VR-367 / Miyayama</strain>
    </source>
</reference>
<evidence type="ECO:0000256" key="1">
    <source>
        <dbReference type="ARBA" id="ARBA00008007"/>
    </source>
</evidence>
<proteinExistence type="inferred from homology"/>
<name>Q2GDZ4_EHRS3</name>
<dbReference type="STRING" id="222891.NSE_0416"/>
<dbReference type="InterPro" id="IPR051910">
    <property type="entry name" value="ComF/GntX_DNA_util-trans"/>
</dbReference>
<dbReference type="SUPFAM" id="SSF53271">
    <property type="entry name" value="PRTase-like"/>
    <property type="match status" value="1"/>
</dbReference>
<dbReference type="EMBL" id="CP000237">
    <property type="protein sequence ID" value="ABD46271.1"/>
    <property type="molecule type" value="Genomic_DNA"/>
</dbReference>
<dbReference type="eggNOG" id="COG1040">
    <property type="taxonomic scope" value="Bacteria"/>
</dbReference>
<evidence type="ECO:0000259" key="2">
    <source>
        <dbReference type="Pfam" id="PF00156"/>
    </source>
</evidence>
<dbReference type="KEGG" id="nse:NSE_0416"/>
<dbReference type="Gene3D" id="3.40.50.2020">
    <property type="match status" value="1"/>
</dbReference>
<evidence type="ECO:0000313" key="4">
    <source>
        <dbReference type="Proteomes" id="UP000001942"/>
    </source>
</evidence>